<dbReference type="Proteomes" id="UP000807469">
    <property type="component" value="Unassembled WGS sequence"/>
</dbReference>
<evidence type="ECO:0000313" key="4">
    <source>
        <dbReference type="Proteomes" id="UP000807469"/>
    </source>
</evidence>
<evidence type="ECO:0000256" key="2">
    <source>
        <dbReference type="SAM" id="SignalP"/>
    </source>
</evidence>
<organism evidence="3 4">
    <name type="scientific">Pholiota conissans</name>
    <dbReference type="NCBI Taxonomy" id="109636"/>
    <lineage>
        <taxon>Eukaryota</taxon>
        <taxon>Fungi</taxon>
        <taxon>Dikarya</taxon>
        <taxon>Basidiomycota</taxon>
        <taxon>Agaricomycotina</taxon>
        <taxon>Agaricomycetes</taxon>
        <taxon>Agaricomycetidae</taxon>
        <taxon>Agaricales</taxon>
        <taxon>Agaricineae</taxon>
        <taxon>Strophariaceae</taxon>
        <taxon>Pholiota</taxon>
    </lineage>
</organism>
<sequence length="120" mass="12819">MYSISFKILATMAIVLATIMTSSQVHAMPTGVQPPTPEGAAEESEVTPRGLPVLAGFVHDFNATHHTDELHPGNSESKNEKTVIKRDLPILAAFVHDFNATRTTDGLAGHDNVNTKDNGG</sequence>
<dbReference type="EMBL" id="MU155317">
    <property type="protein sequence ID" value="KAF9475809.1"/>
    <property type="molecule type" value="Genomic_DNA"/>
</dbReference>
<gene>
    <name evidence="3" type="ORF">BDN70DRAFT_897852</name>
</gene>
<keyword evidence="2" id="KW-0732">Signal</keyword>
<evidence type="ECO:0008006" key="5">
    <source>
        <dbReference type="Google" id="ProtNLM"/>
    </source>
</evidence>
<dbReference type="AlphaFoldDB" id="A0A9P6CX18"/>
<feature type="region of interest" description="Disordered" evidence="1">
    <location>
        <begin position="28"/>
        <end position="47"/>
    </location>
</feature>
<accession>A0A9P6CX18</accession>
<evidence type="ECO:0000313" key="3">
    <source>
        <dbReference type="EMBL" id="KAF9475809.1"/>
    </source>
</evidence>
<proteinExistence type="predicted"/>
<protein>
    <recommendedName>
        <fullName evidence="5">Secreted protein</fullName>
    </recommendedName>
</protein>
<evidence type="ECO:0000256" key="1">
    <source>
        <dbReference type="SAM" id="MobiDB-lite"/>
    </source>
</evidence>
<keyword evidence="4" id="KW-1185">Reference proteome</keyword>
<feature type="chain" id="PRO_5040427263" description="Secreted protein" evidence="2">
    <location>
        <begin position="28"/>
        <end position="120"/>
    </location>
</feature>
<name>A0A9P6CX18_9AGAR</name>
<reference evidence="3" key="1">
    <citation type="submission" date="2020-11" db="EMBL/GenBank/DDBJ databases">
        <authorList>
            <consortium name="DOE Joint Genome Institute"/>
            <person name="Ahrendt S."/>
            <person name="Riley R."/>
            <person name="Andreopoulos W."/>
            <person name="Labutti K."/>
            <person name="Pangilinan J."/>
            <person name="Ruiz-Duenas F.J."/>
            <person name="Barrasa J.M."/>
            <person name="Sanchez-Garcia M."/>
            <person name="Camarero S."/>
            <person name="Miyauchi S."/>
            <person name="Serrano A."/>
            <person name="Linde D."/>
            <person name="Babiker R."/>
            <person name="Drula E."/>
            <person name="Ayuso-Fernandez I."/>
            <person name="Pacheco R."/>
            <person name="Padilla G."/>
            <person name="Ferreira P."/>
            <person name="Barriuso J."/>
            <person name="Kellner H."/>
            <person name="Castanera R."/>
            <person name="Alfaro M."/>
            <person name="Ramirez L."/>
            <person name="Pisabarro A.G."/>
            <person name="Kuo A."/>
            <person name="Tritt A."/>
            <person name="Lipzen A."/>
            <person name="He G."/>
            <person name="Yan M."/>
            <person name="Ng V."/>
            <person name="Cullen D."/>
            <person name="Martin F."/>
            <person name="Rosso M.-N."/>
            <person name="Henrissat B."/>
            <person name="Hibbett D."/>
            <person name="Martinez A.T."/>
            <person name="Grigoriev I.V."/>
        </authorList>
    </citation>
    <scope>NUCLEOTIDE SEQUENCE</scope>
    <source>
        <strain evidence="3">CIRM-BRFM 674</strain>
    </source>
</reference>
<comment type="caution">
    <text evidence="3">The sequence shown here is derived from an EMBL/GenBank/DDBJ whole genome shotgun (WGS) entry which is preliminary data.</text>
</comment>
<feature type="signal peptide" evidence="2">
    <location>
        <begin position="1"/>
        <end position="27"/>
    </location>
</feature>